<accession>A0A642A5N5</accession>
<dbReference type="EMBL" id="VWGG01000076">
    <property type="protein sequence ID" value="KAA4561359.1"/>
    <property type="molecule type" value="Genomic_DNA"/>
</dbReference>
<proteinExistence type="predicted"/>
<dbReference type="InterPro" id="IPR032359">
    <property type="entry name" value="KwaB-like"/>
</dbReference>
<name>A0A642A5N5_BACOV</name>
<evidence type="ECO:0000313" key="1">
    <source>
        <dbReference type="EMBL" id="KAA4561359.1"/>
    </source>
</evidence>
<organism evidence="1">
    <name type="scientific">Bacteroides ovatus</name>
    <dbReference type="NCBI Taxonomy" id="28116"/>
    <lineage>
        <taxon>Bacteria</taxon>
        <taxon>Pseudomonadati</taxon>
        <taxon>Bacteroidota</taxon>
        <taxon>Bacteroidia</taxon>
        <taxon>Bacteroidales</taxon>
        <taxon>Bacteroidaceae</taxon>
        <taxon>Bacteroides</taxon>
    </lineage>
</organism>
<dbReference type="Pfam" id="PF16162">
    <property type="entry name" value="KwaB"/>
    <property type="match status" value="1"/>
</dbReference>
<dbReference type="AlphaFoldDB" id="A0A642A5N5"/>
<protein>
    <submittedName>
        <fullName evidence="1">DUF4868 domain-containing protein</fullName>
    </submittedName>
</protein>
<reference evidence="1" key="1">
    <citation type="journal article" date="2019" name="Nat. Med.">
        <title>A library of human gut bacterial isolates paired with longitudinal multiomics data enables mechanistic microbiome research.</title>
        <authorList>
            <person name="Poyet M."/>
            <person name="Groussin M."/>
            <person name="Gibbons S.M."/>
            <person name="Avila-Pacheco J."/>
            <person name="Jiang X."/>
            <person name="Kearney S.M."/>
            <person name="Perrotta A.R."/>
            <person name="Berdy B."/>
            <person name="Zhao S."/>
            <person name="Lieberman T.D."/>
            <person name="Swanson P.K."/>
            <person name="Smith M."/>
            <person name="Roesemann S."/>
            <person name="Alexander J.E."/>
            <person name="Rich S.A."/>
            <person name="Livny J."/>
            <person name="Vlamakis H."/>
            <person name="Clish C."/>
            <person name="Bullock K."/>
            <person name="Deik A."/>
            <person name="Scott J."/>
            <person name="Pierce K.A."/>
            <person name="Xavier R.J."/>
            <person name="Alm E.J."/>
        </authorList>
    </citation>
    <scope>NUCLEOTIDE SEQUENCE</scope>
    <source>
        <strain evidence="1">BIOML-A32</strain>
    </source>
</reference>
<comment type="caution">
    <text evidence="1">The sequence shown here is derived from an EMBL/GenBank/DDBJ whole genome shotgun (WGS) entry which is preliminary data.</text>
</comment>
<sequence>MWRGDNIMFKDCSIMVLAAGVEEECEIYNLDINSDTQKEICKTFKNLVEQLTENKSKVIFNGSYKPNEDEFLTIENFQLSDAIKDAIRNPLEIQKYGKINDEFPEIKAVFIGSRTEKNKSEKFNIAFQRFRKEQYLSLKGYNLFFDKETFFQEKRFGISISDNIDCYYTEGELQFISFFFARQVFDLSEYYRSATDQEVRSFSTNEKLLLSDTENFQNMANSWIRRKIALINDSNVLKQYSSEKIKKLAKSVGIDISVENQKIVIPNDKEQIKIILGFLDEEAYKGPFSHSTYLANSKRQIKKNAK</sequence>
<gene>
    <name evidence="1" type="ORF">F3B65_26745</name>
</gene>